<feature type="domain" description="Thiopeptide-type bacteriocin biosynthesis" evidence="2">
    <location>
        <begin position="6"/>
        <end position="262"/>
    </location>
</feature>
<reference evidence="3 4" key="1">
    <citation type="submission" date="2016-10" db="EMBL/GenBank/DDBJ databases">
        <authorList>
            <person name="de Groot N.N."/>
        </authorList>
    </citation>
    <scope>NUCLEOTIDE SEQUENCE [LARGE SCALE GENOMIC DNA]</scope>
    <source>
        <strain evidence="3 4">CGMCC 4.2023</strain>
    </source>
</reference>
<dbReference type="OrthoDB" id="4678170at2"/>
<protein>
    <submittedName>
        <fullName evidence="3">Thiopeptide-type bacteriocin biosynthesis domain-containing protein</fullName>
    </submittedName>
</protein>
<feature type="region of interest" description="Disordered" evidence="1">
    <location>
        <begin position="266"/>
        <end position="287"/>
    </location>
</feature>
<gene>
    <name evidence="3" type="ORF">SAMN05216223_13110</name>
</gene>
<sequence>MTPSPWRQVHVTFPDWATAEHDAVAHLGPLLATAEVEGLVESWFFIRKSPSWRLRYQPASASPDADAATERLVTLGSAHDLDITAGIVYEPETHAFGGHKAMAGAHRLFHRDSHHLLSHLALPPNGTSSHRRELSILLCTALLRAAGLDWYEQGDVWARVADHRDRPDHIPPDGLPALQNSLQRLMSANVTHLTSNGGSLAFAADWTRAYTGAGQELAALAATGQLHRGLRAVLAHHIIFAWNRHGLPHTTQGALAHVAKSVVFGTDPAASSEPPQGGEPCTTPARR</sequence>
<accession>A0A1H6ECZ2</accession>
<evidence type="ECO:0000256" key="1">
    <source>
        <dbReference type="SAM" id="MobiDB-lite"/>
    </source>
</evidence>
<keyword evidence="4" id="KW-1185">Reference proteome</keyword>
<dbReference type="AlphaFoldDB" id="A0A1H6ECZ2"/>
<dbReference type="Proteomes" id="UP000236754">
    <property type="component" value="Unassembled WGS sequence"/>
</dbReference>
<evidence type="ECO:0000313" key="3">
    <source>
        <dbReference type="EMBL" id="SEG94754.1"/>
    </source>
</evidence>
<dbReference type="NCBIfam" id="TIGR03891">
    <property type="entry name" value="thiopep_ocin"/>
    <property type="match status" value="1"/>
</dbReference>
<name>A0A1H6ECZ2_9ACTN</name>
<dbReference type="EMBL" id="FNVU01000031">
    <property type="protein sequence ID" value="SEG94754.1"/>
    <property type="molecule type" value="Genomic_DNA"/>
</dbReference>
<organism evidence="3 4">
    <name type="scientific">Actinacidiphila yanglinensis</name>
    <dbReference type="NCBI Taxonomy" id="310779"/>
    <lineage>
        <taxon>Bacteria</taxon>
        <taxon>Bacillati</taxon>
        <taxon>Actinomycetota</taxon>
        <taxon>Actinomycetes</taxon>
        <taxon>Kitasatosporales</taxon>
        <taxon>Streptomycetaceae</taxon>
        <taxon>Actinacidiphila</taxon>
    </lineage>
</organism>
<dbReference type="RefSeq" id="WP_103890844.1">
    <property type="nucleotide sequence ID" value="NZ_FNVU01000031.1"/>
</dbReference>
<evidence type="ECO:0000259" key="2">
    <source>
        <dbReference type="Pfam" id="PF14028"/>
    </source>
</evidence>
<dbReference type="Pfam" id="PF14028">
    <property type="entry name" value="Lant_dehydr_C"/>
    <property type="match status" value="1"/>
</dbReference>
<dbReference type="InterPro" id="IPR023809">
    <property type="entry name" value="Thiopep_bacteriocin_synth_dom"/>
</dbReference>
<evidence type="ECO:0000313" key="4">
    <source>
        <dbReference type="Proteomes" id="UP000236754"/>
    </source>
</evidence>
<proteinExistence type="predicted"/>